<name>A0AAE0CVU9_9ROSI</name>
<dbReference type="EMBL" id="JANJYI010000001">
    <property type="protein sequence ID" value="KAK2665274.1"/>
    <property type="molecule type" value="Genomic_DNA"/>
</dbReference>
<evidence type="ECO:0000313" key="3">
    <source>
        <dbReference type="Proteomes" id="UP001280121"/>
    </source>
</evidence>
<dbReference type="AlphaFoldDB" id="A0AAE0CVU9"/>
<accession>A0AAE0CVU9</accession>
<evidence type="ECO:0000256" key="1">
    <source>
        <dbReference type="SAM" id="MobiDB-lite"/>
    </source>
</evidence>
<gene>
    <name evidence="2" type="ORF">Ddye_003848</name>
</gene>
<keyword evidence="3" id="KW-1185">Reference proteome</keyword>
<organism evidence="2 3">
    <name type="scientific">Dipteronia dyeriana</name>
    <dbReference type="NCBI Taxonomy" id="168575"/>
    <lineage>
        <taxon>Eukaryota</taxon>
        <taxon>Viridiplantae</taxon>
        <taxon>Streptophyta</taxon>
        <taxon>Embryophyta</taxon>
        <taxon>Tracheophyta</taxon>
        <taxon>Spermatophyta</taxon>
        <taxon>Magnoliopsida</taxon>
        <taxon>eudicotyledons</taxon>
        <taxon>Gunneridae</taxon>
        <taxon>Pentapetalae</taxon>
        <taxon>rosids</taxon>
        <taxon>malvids</taxon>
        <taxon>Sapindales</taxon>
        <taxon>Sapindaceae</taxon>
        <taxon>Hippocastanoideae</taxon>
        <taxon>Acereae</taxon>
        <taxon>Dipteronia</taxon>
    </lineage>
</organism>
<proteinExistence type="predicted"/>
<dbReference type="Proteomes" id="UP001280121">
    <property type="component" value="Unassembled WGS sequence"/>
</dbReference>
<comment type="caution">
    <text evidence="2">The sequence shown here is derived from an EMBL/GenBank/DDBJ whole genome shotgun (WGS) entry which is preliminary data.</text>
</comment>
<feature type="region of interest" description="Disordered" evidence="1">
    <location>
        <begin position="141"/>
        <end position="206"/>
    </location>
</feature>
<dbReference type="PANTHER" id="PTHR35218:SF9">
    <property type="entry name" value="ENDONUCLEASE_EXONUCLEASE_PHOSPHATASE DOMAIN-CONTAINING PROTEIN"/>
    <property type="match status" value="1"/>
</dbReference>
<dbReference type="InterPro" id="IPR036691">
    <property type="entry name" value="Endo/exonu/phosph_ase_sf"/>
</dbReference>
<dbReference type="Gene3D" id="3.60.10.10">
    <property type="entry name" value="Endonuclease/exonuclease/phosphatase"/>
    <property type="match status" value="1"/>
</dbReference>
<evidence type="ECO:0000313" key="2">
    <source>
        <dbReference type="EMBL" id="KAK2665274.1"/>
    </source>
</evidence>
<sequence length="544" mass="61486">MPILVRSSKLSMEWLNSDLLCSIGGMFGRMCKVDPITENQARGRFARICVEIDILKPLLASLNIDDRIVRVEYESLGLVYFKCGRYGHSKDMCRECVMDTVVEEEVNTNATAAEVSEKQKESSYGPWLLVSYEKQNNRFSKGKNGRFANANNNSNERRSFVGKTGGHNFVKNKKGGTTEIIPSKNFQSKNNNKDKKKTKGKSPKASSVFGSCFDILNEEVEVMVVERGSQAQMKVNETPIRKEKVVLSEITNQTSKQGHKIAKFFSHSNKKIIKKSERAGLGMASSSKNKGQEVIQKLDVVIKDIKGLDNVSVLCQFLKDVSNVKAKFVDGKDISELKLVLHNDRSFDMLASKLEEAMVLVFEQSFLFSFIFHDLCVECEGSRRLGFDNSFVVNAEGFSRGIWLLWNDSKVKLHIVASSWHNITALIVDHNFLWVLTTVYVNPCVTSIRLLWGYLDAIRKCFNMLWLIAGDFNEITISDEKSGCRRSYSNSGFASWIDRNELVDLGFLGPKFTWMNNRGVGGEIWERLEPFVLCIGECIILRGL</sequence>
<dbReference type="SUPFAM" id="SSF56219">
    <property type="entry name" value="DNase I-like"/>
    <property type="match status" value="1"/>
</dbReference>
<reference evidence="2" key="1">
    <citation type="journal article" date="2023" name="Plant J.">
        <title>Genome sequences and population genomics provide insights into the demographic history, inbreeding, and mutation load of two 'living fossil' tree species of Dipteronia.</title>
        <authorList>
            <person name="Feng Y."/>
            <person name="Comes H.P."/>
            <person name="Chen J."/>
            <person name="Zhu S."/>
            <person name="Lu R."/>
            <person name="Zhang X."/>
            <person name="Li P."/>
            <person name="Qiu J."/>
            <person name="Olsen K.M."/>
            <person name="Qiu Y."/>
        </authorList>
    </citation>
    <scope>NUCLEOTIDE SEQUENCE</scope>
    <source>
        <strain evidence="2">KIB01</strain>
    </source>
</reference>
<dbReference type="PANTHER" id="PTHR35218">
    <property type="entry name" value="RNASE H DOMAIN-CONTAINING PROTEIN"/>
    <property type="match status" value="1"/>
</dbReference>
<protein>
    <submittedName>
        <fullName evidence="2">Uncharacterized protein</fullName>
    </submittedName>
</protein>
<feature type="compositionally biased region" description="Low complexity" evidence="1">
    <location>
        <begin position="145"/>
        <end position="154"/>
    </location>
</feature>